<evidence type="ECO:0000313" key="2">
    <source>
        <dbReference type="EMBL" id="MBK6089441.1"/>
    </source>
</evidence>
<dbReference type="CDD" id="cd22231">
    <property type="entry name" value="RHH_NikR_HicB-like"/>
    <property type="match status" value="1"/>
</dbReference>
<accession>A0A934WT32</accession>
<organism evidence="2 3">
    <name type="scientific">Ruminococcus difficilis</name>
    <dbReference type="NCBI Taxonomy" id="2763069"/>
    <lineage>
        <taxon>Bacteria</taxon>
        <taxon>Bacillati</taxon>
        <taxon>Bacillota</taxon>
        <taxon>Clostridia</taxon>
        <taxon>Eubacteriales</taxon>
        <taxon>Oscillospiraceae</taxon>
        <taxon>Ruminococcus</taxon>
    </lineage>
</organism>
<feature type="domain" description="Ribbon-helix-helix protein CopG" evidence="1">
    <location>
        <begin position="8"/>
        <end position="48"/>
    </location>
</feature>
<protein>
    <submittedName>
        <fullName evidence="2">Ribbon-helix-helix protein, CopG family</fullName>
    </submittedName>
</protein>
<dbReference type="GO" id="GO:0006355">
    <property type="term" value="P:regulation of DNA-templated transcription"/>
    <property type="evidence" value="ECO:0007669"/>
    <property type="project" value="InterPro"/>
</dbReference>
<evidence type="ECO:0000313" key="3">
    <source>
        <dbReference type="Proteomes" id="UP000633365"/>
    </source>
</evidence>
<proteinExistence type="predicted"/>
<keyword evidence="3" id="KW-1185">Reference proteome</keyword>
<sequence length="136" mass="15698">MDSENKQRVSLYLDKKTVKTVDTFIKKKGLHSRNEFFERAAENLIADEAIKTGGDVMSEKLAKAVENVSEDNAKAISKGLFRYAVQLEMLMRVIAKTNHFTDDELEEMRREAVNNVRRTRGKIKLEDIAKGWYNEE</sequence>
<name>A0A934WT32_9FIRM</name>
<reference evidence="2" key="1">
    <citation type="submission" date="2021-01" db="EMBL/GenBank/DDBJ databases">
        <title>Genome public.</title>
        <authorList>
            <person name="Liu C."/>
            <person name="Sun Q."/>
        </authorList>
    </citation>
    <scope>NUCLEOTIDE SEQUENCE</scope>
    <source>
        <strain evidence="2">M6</strain>
    </source>
</reference>
<dbReference type="Pfam" id="PF01402">
    <property type="entry name" value="RHH_1"/>
    <property type="match status" value="1"/>
</dbReference>
<comment type="caution">
    <text evidence="2">The sequence shown here is derived from an EMBL/GenBank/DDBJ whole genome shotgun (WGS) entry which is preliminary data.</text>
</comment>
<gene>
    <name evidence="2" type="ORF">JKK62_12450</name>
</gene>
<dbReference type="AlphaFoldDB" id="A0A934WT32"/>
<evidence type="ECO:0000259" key="1">
    <source>
        <dbReference type="Pfam" id="PF01402"/>
    </source>
</evidence>
<dbReference type="Proteomes" id="UP000633365">
    <property type="component" value="Unassembled WGS sequence"/>
</dbReference>
<dbReference type="EMBL" id="JAEQMG010000136">
    <property type="protein sequence ID" value="MBK6089441.1"/>
    <property type="molecule type" value="Genomic_DNA"/>
</dbReference>
<dbReference type="RefSeq" id="WP_201428165.1">
    <property type="nucleotide sequence ID" value="NZ_JAEQMG010000136.1"/>
</dbReference>
<dbReference type="InterPro" id="IPR002145">
    <property type="entry name" value="CopG"/>
</dbReference>